<feature type="compositionally biased region" description="Basic residues" evidence="1">
    <location>
        <begin position="112"/>
        <end position="122"/>
    </location>
</feature>
<name>A0A5B0S3Y4_PUCGR</name>
<evidence type="ECO:0000256" key="1">
    <source>
        <dbReference type="SAM" id="MobiDB-lite"/>
    </source>
</evidence>
<dbReference type="EMBL" id="VDEP01000102">
    <property type="protein sequence ID" value="KAA1131803.1"/>
    <property type="molecule type" value="Genomic_DNA"/>
</dbReference>
<reference evidence="2 3" key="1">
    <citation type="submission" date="2019-05" db="EMBL/GenBank/DDBJ databases">
        <title>Emergence of the Ug99 lineage of the wheat stem rust pathogen through somatic hybridization.</title>
        <authorList>
            <person name="Li F."/>
            <person name="Upadhyaya N.M."/>
            <person name="Sperschneider J."/>
            <person name="Matny O."/>
            <person name="Nguyen-Phuc H."/>
            <person name="Mago R."/>
            <person name="Raley C."/>
            <person name="Miller M.E."/>
            <person name="Silverstein K.A.T."/>
            <person name="Henningsen E."/>
            <person name="Hirsch C.D."/>
            <person name="Visser B."/>
            <person name="Pretorius Z.A."/>
            <person name="Steffenson B.J."/>
            <person name="Schwessinger B."/>
            <person name="Dodds P.N."/>
            <person name="Figueroa M."/>
        </authorList>
    </citation>
    <scope>NUCLEOTIDE SEQUENCE [LARGE SCALE GENOMIC DNA]</scope>
    <source>
        <strain evidence="2 3">Ug99</strain>
    </source>
</reference>
<feature type="compositionally biased region" description="Basic and acidic residues" evidence="1">
    <location>
        <begin position="530"/>
        <end position="539"/>
    </location>
</feature>
<proteinExistence type="predicted"/>
<dbReference type="Proteomes" id="UP000325313">
    <property type="component" value="Unassembled WGS sequence"/>
</dbReference>
<feature type="region of interest" description="Disordered" evidence="1">
    <location>
        <begin position="504"/>
        <end position="539"/>
    </location>
</feature>
<feature type="region of interest" description="Disordered" evidence="1">
    <location>
        <begin position="465"/>
        <end position="484"/>
    </location>
</feature>
<evidence type="ECO:0000313" key="3">
    <source>
        <dbReference type="Proteomes" id="UP000325313"/>
    </source>
</evidence>
<protein>
    <submittedName>
        <fullName evidence="2">Uncharacterized protein</fullName>
    </submittedName>
</protein>
<comment type="caution">
    <text evidence="2">The sequence shown here is derived from an EMBL/GenBank/DDBJ whole genome shotgun (WGS) entry which is preliminary data.</text>
</comment>
<gene>
    <name evidence="2" type="ORF">PGTUg99_026379</name>
</gene>
<accession>A0A5B0S3Y4</accession>
<sequence length="539" mass="59482">MTRRARLWPSRRWFIAQAWDPRPTTLNPANWSTNPPVFHSTTAFYLEMAFPNGIVDYSGQFIDYSGQGNVLNHSVLQPIHVEEPDISTSTVRLSESLHASLAKSLPNPGHLVKMKPNPKRSKKSPDGEPSAVVPLKEIVIKTQLRLFLASKNKRQERVWLTLNSMDDFPVQIKASGLSFVDFRRDIIRACNTEIAKSATIIQAGLDSQKYDITWTGSIDRVAGWKKADKIKIDTPLVFDAWMNAIRMTKKPEVALLIKMVNPNTLIQQGKKGGLISARQSARHCRMACRQARQSPAGGISCREAEVTPPGGTPPGEPVYMPVCRKESLPTSWVMYPLVGRVSFRRAGIKTSSPGGTPPDELDYVPARRKGFLPTSWIAGFQTSSPGGTPPDELVHNPARREEPLPASWFLYQLVGRNPSRRAGFCTSSSGGVPPGELVFIPARRKETLPTSGYITQLVGRGPSRRAGFYTSSSEGNPSDELVHNPARREGFLPTNWYKIQLVGRGSSRRAGLKASSSEGIPSDELACTQARREEPLPAV</sequence>
<organism evidence="2 3">
    <name type="scientific">Puccinia graminis f. sp. tritici</name>
    <dbReference type="NCBI Taxonomy" id="56615"/>
    <lineage>
        <taxon>Eukaryota</taxon>
        <taxon>Fungi</taxon>
        <taxon>Dikarya</taxon>
        <taxon>Basidiomycota</taxon>
        <taxon>Pucciniomycotina</taxon>
        <taxon>Pucciniomycetes</taxon>
        <taxon>Pucciniales</taxon>
        <taxon>Pucciniaceae</taxon>
        <taxon>Puccinia</taxon>
    </lineage>
</organism>
<dbReference type="AlphaFoldDB" id="A0A5B0S3Y4"/>
<evidence type="ECO:0000313" key="2">
    <source>
        <dbReference type="EMBL" id="KAA1131803.1"/>
    </source>
</evidence>
<feature type="region of interest" description="Disordered" evidence="1">
    <location>
        <begin position="103"/>
        <end position="130"/>
    </location>
</feature>